<evidence type="ECO:0000313" key="1">
    <source>
        <dbReference type="EMBL" id="KAJ9593566.1"/>
    </source>
</evidence>
<comment type="caution">
    <text evidence="1">The sequence shown here is derived from an EMBL/GenBank/DDBJ whole genome shotgun (WGS) entry which is preliminary data.</text>
</comment>
<dbReference type="EMBL" id="JASPKZ010003428">
    <property type="protein sequence ID" value="KAJ9593566.1"/>
    <property type="molecule type" value="Genomic_DNA"/>
</dbReference>
<reference evidence="1" key="1">
    <citation type="journal article" date="2023" name="IScience">
        <title>Live-bearing cockroach genome reveals convergent evolutionary mechanisms linked to viviparity in insects and beyond.</title>
        <authorList>
            <person name="Fouks B."/>
            <person name="Harrison M.C."/>
            <person name="Mikhailova A.A."/>
            <person name="Marchal E."/>
            <person name="English S."/>
            <person name="Carruthers M."/>
            <person name="Jennings E.C."/>
            <person name="Chiamaka E.L."/>
            <person name="Frigard R.A."/>
            <person name="Pippel M."/>
            <person name="Attardo G.M."/>
            <person name="Benoit J.B."/>
            <person name="Bornberg-Bauer E."/>
            <person name="Tobe S.S."/>
        </authorList>
    </citation>
    <scope>NUCLEOTIDE SEQUENCE</scope>
    <source>
        <strain evidence="1">Stay&amp;Tobe</strain>
    </source>
</reference>
<organism evidence="1 2">
    <name type="scientific">Diploptera punctata</name>
    <name type="common">Pacific beetle cockroach</name>
    <dbReference type="NCBI Taxonomy" id="6984"/>
    <lineage>
        <taxon>Eukaryota</taxon>
        <taxon>Metazoa</taxon>
        <taxon>Ecdysozoa</taxon>
        <taxon>Arthropoda</taxon>
        <taxon>Hexapoda</taxon>
        <taxon>Insecta</taxon>
        <taxon>Pterygota</taxon>
        <taxon>Neoptera</taxon>
        <taxon>Polyneoptera</taxon>
        <taxon>Dictyoptera</taxon>
        <taxon>Blattodea</taxon>
        <taxon>Blaberoidea</taxon>
        <taxon>Blaberidae</taxon>
        <taxon>Diplopterinae</taxon>
        <taxon>Diploptera</taxon>
    </lineage>
</organism>
<protein>
    <submittedName>
        <fullName evidence="1">Uncharacterized protein</fullName>
    </submittedName>
</protein>
<gene>
    <name evidence="1" type="ORF">L9F63_014873</name>
</gene>
<proteinExistence type="predicted"/>
<feature type="non-terminal residue" evidence="1">
    <location>
        <position position="57"/>
    </location>
</feature>
<feature type="non-terminal residue" evidence="1">
    <location>
        <position position="1"/>
    </location>
</feature>
<evidence type="ECO:0000313" key="2">
    <source>
        <dbReference type="Proteomes" id="UP001233999"/>
    </source>
</evidence>
<reference evidence="1" key="2">
    <citation type="submission" date="2023-05" db="EMBL/GenBank/DDBJ databases">
        <authorList>
            <person name="Fouks B."/>
        </authorList>
    </citation>
    <scope>NUCLEOTIDE SEQUENCE</scope>
    <source>
        <strain evidence="1">Stay&amp;Tobe</strain>
        <tissue evidence="1">Testes</tissue>
    </source>
</reference>
<dbReference type="AlphaFoldDB" id="A0AAD8A7P4"/>
<dbReference type="Proteomes" id="UP001233999">
    <property type="component" value="Unassembled WGS sequence"/>
</dbReference>
<keyword evidence="2" id="KW-1185">Reference proteome</keyword>
<name>A0AAD8A7P4_DIPPU</name>
<sequence length="57" mass="6439">LRAACKYTSLYSNYFQSPSSFSGTHLRLRPANNTLNSLQQDTRQGFKLHRLPSVPIG</sequence>
<accession>A0AAD8A7P4</accession>